<dbReference type="OrthoDB" id="8781951at2"/>
<dbReference type="Proteomes" id="UP000007460">
    <property type="component" value="Chromosome"/>
</dbReference>
<name>D5BPT5_PUNMI</name>
<evidence type="ECO:0000313" key="3">
    <source>
        <dbReference type="Proteomes" id="UP000007460"/>
    </source>
</evidence>
<dbReference type="EMBL" id="CP001751">
    <property type="protein sequence ID" value="ADE40587.1"/>
    <property type="molecule type" value="Genomic_DNA"/>
</dbReference>
<dbReference type="eggNOG" id="ENOG50335Y9">
    <property type="taxonomic scope" value="Bacteria"/>
</dbReference>
<accession>D5BPT5</accession>
<gene>
    <name evidence="2" type="ordered locus">SAR116_2344</name>
</gene>
<organism evidence="2 3">
    <name type="scientific">Puniceispirillum marinum (strain IMCC1322)</name>
    <dbReference type="NCBI Taxonomy" id="488538"/>
    <lineage>
        <taxon>Bacteria</taxon>
        <taxon>Pseudomonadati</taxon>
        <taxon>Pseudomonadota</taxon>
        <taxon>Alphaproteobacteria</taxon>
        <taxon>Candidatus Puniceispirillales</taxon>
        <taxon>Candidatus Puniceispirillaceae</taxon>
        <taxon>Candidatus Puniceispirillum</taxon>
    </lineage>
</organism>
<dbReference type="HOGENOM" id="CLU_524657_0_0_5"/>
<dbReference type="KEGG" id="apb:SAR116_2344"/>
<keyword evidence="3" id="KW-1185">Reference proteome</keyword>
<proteinExistence type="predicted"/>
<reference evidence="2 3" key="1">
    <citation type="journal article" date="2010" name="J. Bacteriol.">
        <title>Complete genome sequence of "Candidatus Puniceispirillum marinum" IMCC1322, a representative of the SAR116 clade in the Alphaproteobacteria.</title>
        <authorList>
            <person name="Oh H.M."/>
            <person name="Kwon K.K."/>
            <person name="Kang I."/>
            <person name="Kang S.G."/>
            <person name="Lee J.H."/>
            <person name="Kim S.J."/>
            <person name="Cho J.C."/>
        </authorList>
    </citation>
    <scope>NUCLEOTIDE SEQUENCE [LARGE SCALE GENOMIC DNA]</scope>
    <source>
        <strain evidence="2 3">IMCC1322</strain>
    </source>
</reference>
<dbReference type="STRING" id="488538.SAR116_2344"/>
<evidence type="ECO:0000256" key="1">
    <source>
        <dbReference type="SAM" id="MobiDB-lite"/>
    </source>
</evidence>
<sequence length="519" mass="55095">MQTSQNINVTTISDLNDAESGTAFFDATTANKPSGVTDAGTVHTIYQGDIGWQMLIVNDAPREFWQRTRKPDAPHWRTWRKFVDFRTIRDAIDAAISTAGHVDADTVRSLITEHGVTEADARDAAIANAVSSAVSDIPQGLDRAAVETIVDSKLDDELDDERTARNDAINTAVNAATTAIITGRQGAIDASITTERAAIDRSVDSKTGIIDAKVTTLDGKLESERNDRMAAITAEARKRETALNAERSTREAAITAERDARHSAMHAQRTELKNAIANITPDFDAHMATVIQTERSERTAAILAEADKRKTAIAAEADSRDNAIRALDTKVAGDIAEVRRVITGDIATAVAAERDARKAADRAVTTQIANSSFPSGTKMLFRQSTAPTGWTKDTAHNDKALRVVSGSAGSGGTNGFISRFGRGQVRVAGTISGRTAGHAITEAQMARHTHSIPTADAGGTSSTSRVGEAREASWGSSGRAYMTHTGGNQPHSHGAGSLEVASSIALDVAYVDVIIATKD</sequence>
<dbReference type="AlphaFoldDB" id="D5BPT5"/>
<dbReference type="RefSeq" id="WP_013047214.1">
    <property type="nucleotide sequence ID" value="NC_014010.1"/>
</dbReference>
<protein>
    <submittedName>
        <fullName evidence="2">Uncharacterized protein</fullName>
    </submittedName>
</protein>
<evidence type="ECO:0000313" key="2">
    <source>
        <dbReference type="EMBL" id="ADE40587.1"/>
    </source>
</evidence>
<feature type="region of interest" description="Disordered" evidence="1">
    <location>
        <begin position="446"/>
        <end position="495"/>
    </location>
</feature>